<dbReference type="SMART" id="SM00829">
    <property type="entry name" value="PKS_ER"/>
    <property type="match status" value="1"/>
</dbReference>
<keyword evidence="2" id="KW-0560">Oxidoreductase</keyword>
<sequence length="404" mass="43473">MGTARVGAETKSGVTEQERIRPRANLILPGFFLPCYFYALLSPDFKHPPTRRQLCIPRQPSSNLEMRAWTRQRRGAARASLELSIIAKPADPEPSSGDVLIRVSHVALQFSSESLFKLLPVLPFTSPPVPELEFSGTIVAAGSAAAADVRDTGIRVIAFCTIGDMISGRGALAEYVRVPSGNATRLPEDADMAAMAGVLGSGSTALKMLRVGGVRAGSRVLVNGASGSVGSVLVQLCKRRGVHVVAVASGGNEEMVRGLGADEFIDYRKHEPLLPDHLASTYGGRPFDFVFDCVGLQALYANSPSYLNPNGAVINIGSMEGVGATLWNWTMNTWCPTYLGGIPRRYIMFPTPPTKDDALVLVKMVEEGELRVAVDSVFQMGDAIQAYERVATRRAKGRVVIKVQ</sequence>
<proteinExistence type="predicted"/>
<gene>
    <name evidence="2" type="primary">YIM1_2</name>
    <name evidence="2" type="ORF">LTR91_019307</name>
</gene>
<keyword evidence="3" id="KW-1185">Reference proteome</keyword>
<feature type="domain" description="Enoyl reductase (ER)" evidence="1">
    <location>
        <begin position="76"/>
        <end position="401"/>
    </location>
</feature>
<comment type="caution">
    <text evidence="2">The sequence shown here is derived from an EMBL/GenBank/DDBJ whole genome shotgun (WGS) entry which is preliminary data.</text>
</comment>
<dbReference type="Gene3D" id="3.40.50.720">
    <property type="entry name" value="NAD(P)-binding Rossmann-like Domain"/>
    <property type="match status" value="1"/>
</dbReference>
<evidence type="ECO:0000259" key="1">
    <source>
        <dbReference type="SMART" id="SM00829"/>
    </source>
</evidence>
<dbReference type="Pfam" id="PF08240">
    <property type="entry name" value="ADH_N"/>
    <property type="match status" value="1"/>
</dbReference>
<dbReference type="PANTHER" id="PTHR43482">
    <property type="entry name" value="PROTEIN AST1-RELATED"/>
    <property type="match status" value="1"/>
</dbReference>
<dbReference type="Proteomes" id="UP001175353">
    <property type="component" value="Unassembled WGS sequence"/>
</dbReference>
<dbReference type="EMBL" id="JAUJLE010000288">
    <property type="protein sequence ID" value="KAK0962785.1"/>
    <property type="molecule type" value="Genomic_DNA"/>
</dbReference>
<protein>
    <submittedName>
        <fullName evidence="2">Zinc ion binding</fullName>
        <ecNumber evidence="2">1.3.1.105</ecNumber>
    </submittedName>
</protein>
<dbReference type="PANTHER" id="PTHR43482:SF1">
    <property type="entry name" value="PROTEIN AST1-RELATED"/>
    <property type="match status" value="1"/>
</dbReference>
<dbReference type="Gene3D" id="3.90.180.10">
    <property type="entry name" value="Medium-chain alcohol dehydrogenases, catalytic domain"/>
    <property type="match status" value="1"/>
</dbReference>
<dbReference type="GO" id="GO:0102978">
    <property type="term" value="F:furaneol oxidoreductase activity"/>
    <property type="evidence" value="ECO:0007669"/>
    <property type="project" value="UniProtKB-EC"/>
</dbReference>
<evidence type="ECO:0000313" key="3">
    <source>
        <dbReference type="Proteomes" id="UP001175353"/>
    </source>
</evidence>
<dbReference type="InterPro" id="IPR020843">
    <property type="entry name" value="ER"/>
</dbReference>
<dbReference type="CDD" id="cd08267">
    <property type="entry name" value="MDR1"/>
    <property type="match status" value="1"/>
</dbReference>
<name>A0AAN6HC85_9PEZI</name>
<accession>A0AAN6HC85</accession>
<evidence type="ECO:0000313" key="2">
    <source>
        <dbReference type="EMBL" id="KAK0962785.1"/>
    </source>
</evidence>
<dbReference type="AlphaFoldDB" id="A0AAN6HC85"/>
<dbReference type="InterPro" id="IPR052585">
    <property type="entry name" value="Lipid_raft_assoc_Zn_ADH"/>
</dbReference>
<organism evidence="2 3">
    <name type="scientific">Friedmanniomyces endolithicus</name>
    <dbReference type="NCBI Taxonomy" id="329885"/>
    <lineage>
        <taxon>Eukaryota</taxon>
        <taxon>Fungi</taxon>
        <taxon>Dikarya</taxon>
        <taxon>Ascomycota</taxon>
        <taxon>Pezizomycotina</taxon>
        <taxon>Dothideomycetes</taxon>
        <taxon>Dothideomycetidae</taxon>
        <taxon>Mycosphaerellales</taxon>
        <taxon>Teratosphaeriaceae</taxon>
        <taxon>Friedmanniomyces</taxon>
    </lineage>
</organism>
<dbReference type="EC" id="1.3.1.105" evidence="2"/>
<dbReference type="Pfam" id="PF13602">
    <property type="entry name" value="ADH_zinc_N_2"/>
    <property type="match status" value="1"/>
</dbReference>
<dbReference type="InterPro" id="IPR036291">
    <property type="entry name" value="NAD(P)-bd_dom_sf"/>
</dbReference>
<dbReference type="SUPFAM" id="SSF50129">
    <property type="entry name" value="GroES-like"/>
    <property type="match status" value="1"/>
</dbReference>
<dbReference type="InterPro" id="IPR011032">
    <property type="entry name" value="GroES-like_sf"/>
</dbReference>
<dbReference type="SUPFAM" id="SSF51735">
    <property type="entry name" value="NAD(P)-binding Rossmann-fold domains"/>
    <property type="match status" value="1"/>
</dbReference>
<reference evidence="2" key="1">
    <citation type="submission" date="2023-06" db="EMBL/GenBank/DDBJ databases">
        <title>Black Yeasts Isolated from many extreme environments.</title>
        <authorList>
            <person name="Coleine C."/>
            <person name="Stajich J.E."/>
            <person name="Selbmann L."/>
        </authorList>
    </citation>
    <scope>NUCLEOTIDE SEQUENCE</scope>
    <source>
        <strain evidence="2">CCFEE 5200</strain>
    </source>
</reference>
<dbReference type="InterPro" id="IPR013154">
    <property type="entry name" value="ADH-like_N"/>
</dbReference>